<name>A0ABD0PW00_CIRMR</name>
<organism evidence="2 3">
    <name type="scientific">Cirrhinus mrigala</name>
    <name type="common">Mrigala</name>
    <dbReference type="NCBI Taxonomy" id="683832"/>
    <lineage>
        <taxon>Eukaryota</taxon>
        <taxon>Metazoa</taxon>
        <taxon>Chordata</taxon>
        <taxon>Craniata</taxon>
        <taxon>Vertebrata</taxon>
        <taxon>Euteleostomi</taxon>
        <taxon>Actinopterygii</taxon>
        <taxon>Neopterygii</taxon>
        <taxon>Teleostei</taxon>
        <taxon>Ostariophysi</taxon>
        <taxon>Cypriniformes</taxon>
        <taxon>Cyprinidae</taxon>
        <taxon>Labeoninae</taxon>
        <taxon>Labeonini</taxon>
        <taxon>Cirrhinus</taxon>
    </lineage>
</organism>
<proteinExistence type="predicted"/>
<evidence type="ECO:0000313" key="2">
    <source>
        <dbReference type="EMBL" id="KAL0177603.1"/>
    </source>
</evidence>
<dbReference type="EMBL" id="JAMKFB020000013">
    <property type="protein sequence ID" value="KAL0177603.1"/>
    <property type="molecule type" value="Genomic_DNA"/>
</dbReference>
<dbReference type="AlphaFoldDB" id="A0ABD0PW00"/>
<keyword evidence="3" id="KW-1185">Reference proteome</keyword>
<feature type="region of interest" description="Disordered" evidence="1">
    <location>
        <begin position="1"/>
        <end position="20"/>
    </location>
</feature>
<feature type="non-terminal residue" evidence="2">
    <location>
        <position position="54"/>
    </location>
</feature>
<sequence>AVLGGAAERHRAQGGGASRHLHREWREWRNLCLQGDWGQHRTPSWAGVWRPATG</sequence>
<reference evidence="2 3" key="1">
    <citation type="submission" date="2024-05" db="EMBL/GenBank/DDBJ databases">
        <title>Genome sequencing and assembly of Indian major carp, Cirrhinus mrigala (Hamilton, 1822).</title>
        <authorList>
            <person name="Mohindra V."/>
            <person name="Chowdhury L.M."/>
            <person name="Lal K."/>
            <person name="Jena J.K."/>
        </authorList>
    </citation>
    <scope>NUCLEOTIDE SEQUENCE [LARGE SCALE GENOMIC DNA]</scope>
    <source>
        <strain evidence="2">CM1030</strain>
        <tissue evidence="2">Blood</tissue>
    </source>
</reference>
<evidence type="ECO:0000313" key="3">
    <source>
        <dbReference type="Proteomes" id="UP001529510"/>
    </source>
</evidence>
<comment type="caution">
    <text evidence="2">The sequence shown here is derived from an EMBL/GenBank/DDBJ whole genome shotgun (WGS) entry which is preliminary data.</text>
</comment>
<accession>A0ABD0PW00</accession>
<gene>
    <name evidence="2" type="ORF">M9458_026497</name>
</gene>
<evidence type="ECO:0008006" key="4">
    <source>
        <dbReference type="Google" id="ProtNLM"/>
    </source>
</evidence>
<protein>
    <recommendedName>
        <fullName evidence="4">MHC class I antigen</fullName>
    </recommendedName>
</protein>
<dbReference type="Proteomes" id="UP001529510">
    <property type="component" value="Unassembled WGS sequence"/>
</dbReference>
<feature type="non-terminal residue" evidence="2">
    <location>
        <position position="1"/>
    </location>
</feature>
<evidence type="ECO:0000256" key="1">
    <source>
        <dbReference type="SAM" id="MobiDB-lite"/>
    </source>
</evidence>